<feature type="chain" id="PRO_5042966988" description="Deoxyribonuclease NucA/NucB domain-containing protein" evidence="1">
    <location>
        <begin position="24"/>
        <end position="200"/>
    </location>
</feature>
<evidence type="ECO:0000259" key="2">
    <source>
        <dbReference type="Pfam" id="PF14040"/>
    </source>
</evidence>
<accession>A0AAN8IAX0</accession>
<gene>
    <name evidence="3" type="ORF">OHC33_002708</name>
</gene>
<evidence type="ECO:0000313" key="4">
    <source>
        <dbReference type="Proteomes" id="UP001316803"/>
    </source>
</evidence>
<sequence>MTKAFSFLLLLAWVLASSADARAIPEDSLAISSLDDAMDALPNNLTLQKRLPNGVRVVLTGIGWEYAAENWCWYLLCVAKTRTWTYDPLNANQRRQIDGAKSGLFKDSNMAKYDASRFNSSCTSADECPPASVIESGGGINVNGLPGTSPNHDDWAALFGVPIDEQNKQGAELNDAYGRANVGTDQGQNLQFWVDFTSNG</sequence>
<reference evidence="3 4" key="1">
    <citation type="submission" date="2022-12" db="EMBL/GenBank/DDBJ databases">
        <title>Genomic features and morphological characterization of a novel Knufia sp. strain isolated from spacecraft assembly facility.</title>
        <authorList>
            <person name="Teixeira M."/>
            <person name="Chander A.M."/>
            <person name="Stajich J.E."/>
            <person name="Venkateswaran K."/>
        </authorList>
    </citation>
    <scope>NUCLEOTIDE SEQUENCE [LARGE SCALE GENOMIC DNA]</scope>
    <source>
        <strain evidence="3 4">FJI-L2-BK-P2</strain>
    </source>
</reference>
<keyword evidence="4" id="KW-1185">Reference proteome</keyword>
<dbReference type="EMBL" id="JAKLMC020000005">
    <property type="protein sequence ID" value="KAK5956135.1"/>
    <property type="molecule type" value="Genomic_DNA"/>
</dbReference>
<dbReference type="InterPro" id="IPR029476">
    <property type="entry name" value="DNase_NucA_NucB"/>
</dbReference>
<feature type="signal peptide" evidence="1">
    <location>
        <begin position="1"/>
        <end position="23"/>
    </location>
</feature>
<organism evidence="3 4">
    <name type="scientific">Knufia fluminis</name>
    <dbReference type="NCBI Taxonomy" id="191047"/>
    <lineage>
        <taxon>Eukaryota</taxon>
        <taxon>Fungi</taxon>
        <taxon>Dikarya</taxon>
        <taxon>Ascomycota</taxon>
        <taxon>Pezizomycotina</taxon>
        <taxon>Eurotiomycetes</taxon>
        <taxon>Chaetothyriomycetidae</taxon>
        <taxon>Chaetothyriales</taxon>
        <taxon>Trichomeriaceae</taxon>
        <taxon>Knufia</taxon>
    </lineage>
</organism>
<comment type="caution">
    <text evidence="3">The sequence shown here is derived from an EMBL/GenBank/DDBJ whole genome shotgun (WGS) entry which is preliminary data.</text>
</comment>
<evidence type="ECO:0000313" key="3">
    <source>
        <dbReference type="EMBL" id="KAK5956135.1"/>
    </source>
</evidence>
<name>A0AAN8IAX0_9EURO</name>
<keyword evidence="1" id="KW-0732">Signal</keyword>
<protein>
    <recommendedName>
        <fullName evidence="2">Deoxyribonuclease NucA/NucB domain-containing protein</fullName>
    </recommendedName>
</protein>
<dbReference type="AlphaFoldDB" id="A0AAN8IAX0"/>
<feature type="domain" description="Deoxyribonuclease NucA/NucB" evidence="2">
    <location>
        <begin position="74"/>
        <end position="184"/>
    </location>
</feature>
<proteinExistence type="predicted"/>
<dbReference type="Proteomes" id="UP001316803">
    <property type="component" value="Unassembled WGS sequence"/>
</dbReference>
<dbReference type="Pfam" id="PF14040">
    <property type="entry name" value="DNase_NucA_NucB"/>
    <property type="match status" value="1"/>
</dbReference>
<evidence type="ECO:0000256" key="1">
    <source>
        <dbReference type="SAM" id="SignalP"/>
    </source>
</evidence>